<keyword evidence="4" id="KW-1185">Reference proteome</keyword>
<feature type="region of interest" description="Disordered" evidence="1">
    <location>
        <begin position="1266"/>
        <end position="1293"/>
    </location>
</feature>
<evidence type="ECO:0000259" key="2">
    <source>
        <dbReference type="Pfam" id="PF12770"/>
    </source>
</evidence>
<gene>
    <name evidence="3" type="ORF">ACFYM3_35645</name>
</gene>
<accession>A0ABW6LS06</accession>
<evidence type="ECO:0000313" key="3">
    <source>
        <dbReference type="EMBL" id="MFE9229834.1"/>
    </source>
</evidence>
<dbReference type="InterPro" id="IPR024983">
    <property type="entry name" value="CHAT_dom"/>
</dbReference>
<proteinExistence type="predicted"/>
<feature type="compositionally biased region" description="Pro residues" evidence="1">
    <location>
        <begin position="752"/>
        <end position="761"/>
    </location>
</feature>
<dbReference type="RefSeq" id="WP_358290283.1">
    <property type="nucleotide sequence ID" value="NZ_JBEYGJ010000042.1"/>
</dbReference>
<reference evidence="3 4" key="1">
    <citation type="submission" date="2024-10" db="EMBL/GenBank/DDBJ databases">
        <title>The Natural Products Discovery Center: Release of the First 8490 Sequenced Strains for Exploring Actinobacteria Biosynthetic Diversity.</title>
        <authorList>
            <person name="Kalkreuter E."/>
            <person name="Kautsar S.A."/>
            <person name="Yang D."/>
            <person name="Bader C.D."/>
            <person name="Teijaro C.N."/>
            <person name="Fluegel L."/>
            <person name="Davis C.M."/>
            <person name="Simpson J.R."/>
            <person name="Lauterbach L."/>
            <person name="Steele A.D."/>
            <person name="Gui C."/>
            <person name="Meng S."/>
            <person name="Li G."/>
            <person name="Viehrig K."/>
            <person name="Ye F."/>
            <person name="Su P."/>
            <person name="Kiefer A.F."/>
            <person name="Nichols A."/>
            <person name="Cepeda A.J."/>
            <person name="Yan W."/>
            <person name="Fan B."/>
            <person name="Jiang Y."/>
            <person name="Adhikari A."/>
            <person name="Zheng C.-J."/>
            <person name="Schuster L."/>
            <person name="Cowan T.M."/>
            <person name="Smanski M.J."/>
            <person name="Chevrette M.G."/>
            <person name="De Carvalho L.P.S."/>
            <person name="Shen B."/>
        </authorList>
    </citation>
    <scope>NUCLEOTIDE SEQUENCE [LARGE SCALE GENOMIC DNA]</scope>
    <source>
        <strain evidence="3 4">NPDC007066</strain>
    </source>
</reference>
<feature type="region of interest" description="Disordered" evidence="1">
    <location>
        <begin position="736"/>
        <end position="780"/>
    </location>
</feature>
<protein>
    <submittedName>
        <fullName evidence="3">CHAT domain-containing protein</fullName>
    </submittedName>
</protein>
<dbReference type="Pfam" id="PF12770">
    <property type="entry name" value="CHAT"/>
    <property type="match status" value="1"/>
</dbReference>
<dbReference type="EMBL" id="JBIAFP010000028">
    <property type="protein sequence ID" value="MFE9229834.1"/>
    <property type="molecule type" value="Genomic_DNA"/>
</dbReference>
<sequence length="1737" mass="185255">MDDETYVDSALSAARERLAMLPSASPEADLARAELAEWLIIRAGRISQVPGDVTQALAEPLALLGKLWGPDGEQAVMEADRRRRLRLLTGQADLVLLEATGDCALRQRIVEQLEEVVRPVGGGCGAGGGTEDASWWQHSDTVGAQVLLAQVFWERATDDRTEETLSRRDLDRVITLLAPVVGGPDIAHLDHVPIHRARLGLALFHRSWQWDQDSAEAQADRRQAVALLRAVIADRESDADLRAAVAFELAHMLFVLQDDLREALALLGPLSRLPDESAAAPLELGAVIASALYADEARPETLREVIDWYRRKVSHHATDREALPDSLLELATYLQERSELPGSQRQSGDPPPEDDRAEAVEQLEHALLELSSWAAADPAFVQQIMVFEVYVLFTDFETGLPPGRLDLLIERGQEVLRVIGDEEPDRPDTVLKVGLALSRRPHDKAQPHLYALASQAFLDGIPDPQLAMARLDPTLDADSTESMRLLEVALGLYGYEDERYLAAAAGLGNACLLHFFIHLPDFRGRALAEGIRRIRVLLDRLTPEGPLTPMDFAGLLIPALVHSIWASAPFRATREDGGSGAPGVPGVPDTTGYPVVEDELRLLEGLLDTAGAEIEPVYVLMSLLIVAIQHRGAPDASTGRLRPALLRNAADRVGPQEWALRAMLLAFAGALGLEAARAGGGTPADRADALEALRESLTFLPEGNAVRGVVENAVRSGVRDGLLWRLFDASGWGGVRPAPDEGLAPHQERTSPQPPPAPPSGSPSSAPRWAEGDDPEGGDIDMAAAVLLGDGAPSPFAVPVGRLIEIVGPAAGRSAVAAMLLALARHTRWLHERDGADLTAAVGLVRDAVGELRDRAPAPGKEAGQGGDRATGQQDGRLADRCELALAGLLLDRHLLLGDHADLAAAHDIHERLLRTATGRETTASDLPTLLIRAADPTLLPQIGALFLQDRPAPASFRAELLAAAGRTGLLRARARPADSAHDCGERTAAVARLRAAADLLPAGHPVRPAVRGDLGLDALTRGLDSGDEATLRDAVEEMLSAAAECPQDSAHRSGLLLRAAGALRAHDRHTDGASRLDEGIVLLGSAAEAPHHRFHGSRARCQYGLGELLVARHLRTGDSDDLRRAVSVLKAARESLETGPGDPFTAILTRGLARAYRAGSRDEDARRKSRDTGRFVLAAHARAVLLQSGTHRGLVAAGAVGPDMLRLVTWCLEDDRPEEAVQALELGRGLVLHAATVGGTVPQLLREAKQPGLAQEWTAQVDRAGQGEATGQDGAAGESARTGQPAPVEVPDDLRRRVLEALKGEPAEIRLLSAPSLEEIGRALTAMDRDALIHLVPARPSDRPGHALVVASTGAVSTLLLPGLTVSAESPLGEHLRAADAFRAAGRNRPPETDVAFDPWIRHRYDSERRWQRSLDALCAWAGDVVMTTLIDHARVWWPDRTPRLVLMPVGALGTVPWHAATVPATSARPGADRACGSVAISYCAAARQLVDVAQRPRLAPSDCQLLLTDPGGHPAMHEEVALLHDLYYPAATVIGADVRVPVEPAKVAPYLPGAGLSSCGLVHVNCHATSAASAADSGIELDPDMGLRLTVDDLLTGGHEGAPDVPGGTVLLANCTSDLTLGDYDEALTLATAFLAAGATSVVGSRWEVVDDDRMKLFMCVFHYFLTGGGTGIGTAGSPADALRAAQLWMLDPWRAVPPGLEELVSSVAAETARRGGRRPLDELEIWSAFAHHGH</sequence>
<name>A0ABW6LS06_9ACTN</name>
<evidence type="ECO:0000313" key="4">
    <source>
        <dbReference type="Proteomes" id="UP001601288"/>
    </source>
</evidence>
<organism evidence="3 4">
    <name type="scientific">Streptomyces massasporeus</name>
    <dbReference type="NCBI Taxonomy" id="67324"/>
    <lineage>
        <taxon>Bacteria</taxon>
        <taxon>Bacillati</taxon>
        <taxon>Actinomycetota</taxon>
        <taxon>Actinomycetes</taxon>
        <taxon>Kitasatosporales</taxon>
        <taxon>Streptomycetaceae</taxon>
        <taxon>Streptomyces</taxon>
    </lineage>
</organism>
<evidence type="ECO:0000256" key="1">
    <source>
        <dbReference type="SAM" id="MobiDB-lite"/>
    </source>
</evidence>
<comment type="caution">
    <text evidence="3">The sequence shown here is derived from an EMBL/GenBank/DDBJ whole genome shotgun (WGS) entry which is preliminary data.</text>
</comment>
<feature type="region of interest" description="Disordered" evidence="1">
    <location>
        <begin position="854"/>
        <end position="874"/>
    </location>
</feature>
<feature type="domain" description="CHAT" evidence="2">
    <location>
        <begin position="1439"/>
        <end position="1736"/>
    </location>
</feature>
<dbReference type="Proteomes" id="UP001601288">
    <property type="component" value="Unassembled WGS sequence"/>
</dbReference>